<dbReference type="Proteomes" id="UP000824037">
    <property type="component" value="Unassembled WGS sequence"/>
</dbReference>
<evidence type="ECO:0000313" key="4">
    <source>
        <dbReference type="Proteomes" id="UP000824037"/>
    </source>
</evidence>
<reference evidence="3" key="2">
    <citation type="submission" date="2021-04" db="EMBL/GenBank/DDBJ databases">
        <authorList>
            <person name="Gilroy R."/>
        </authorList>
    </citation>
    <scope>NUCLEOTIDE SEQUENCE</scope>
    <source>
        <strain evidence="3">ChiGjej4B4-7305</strain>
    </source>
</reference>
<evidence type="ECO:0000313" key="3">
    <source>
        <dbReference type="EMBL" id="HIZ35940.1"/>
    </source>
</evidence>
<dbReference type="AlphaFoldDB" id="A0A9D2EEN5"/>
<dbReference type="PANTHER" id="PTHR12110:SF52">
    <property type="entry name" value="XYLOSE ISOMERASE"/>
    <property type="match status" value="1"/>
</dbReference>
<dbReference type="Gene3D" id="3.20.20.150">
    <property type="entry name" value="Divalent-metal-dependent TIM barrel enzymes"/>
    <property type="match status" value="1"/>
</dbReference>
<dbReference type="InterPro" id="IPR036237">
    <property type="entry name" value="Xyl_isomerase-like_sf"/>
</dbReference>
<organism evidence="3 4">
    <name type="scientific">Candidatus Ruania gallistercoris</name>
    <dbReference type="NCBI Taxonomy" id="2838746"/>
    <lineage>
        <taxon>Bacteria</taxon>
        <taxon>Bacillati</taxon>
        <taxon>Actinomycetota</taxon>
        <taxon>Actinomycetes</taxon>
        <taxon>Micrococcales</taxon>
        <taxon>Ruaniaceae</taxon>
        <taxon>Ruania</taxon>
    </lineage>
</organism>
<dbReference type="PANTHER" id="PTHR12110">
    <property type="entry name" value="HYDROXYPYRUVATE ISOMERASE"/>
    <property type="match status" value="1"/>
</dbReference>
<dbReference type="InterPro" id="IPR013022">
    <property type="entry name" value="Xyl_isomerase-like_TIM-brl"/>
</dbReference>
<evidence type="ECO:0000256" key="1">
    <source>
        <dbReference type="ARBA" id="ARBA00023277"/>
    </source>
</evidence>
<sequence>MSLRLAYGTNGFGDHRLSDALSIIADLGYDGVALTLDHHHLDPFAADLATQVGTVQRLLTTHHLAVVIETGARYLLDPRHKHEPTLVSTQGRELRLDFLHRAIDIAADLGSDVVHLWSGILPADTTVAAGWDRLLTGMAQILPHAESAGVRLAVEPEPGMLVERLADAQELRRLLGSPDALRLTLDIGHALCNEDLSPDATIRAAADDLRHVQIEDMRRGVHEHLEFGEGELDLVRAVAALLEVGYDGLVSVELARHSPTAPMTAARSIDALRTAVADVTPKRPTTERSR</sequence>
<dbReference type="EMBL" id="DXBY01000154">
    <property type="protein sequence ID" value="HIZ35940.1"/>
    <property type="molecule type" value="Genomic_DNA"/>
</dbReference>
<keyword evidence="1" id="KW-0119">Carbohydrate metabolism</keyword>
<dbReference type="SUPFAM" id="SSF51658">
    <property type="entry name" value="Xylose isomerase-like"/>
    <property type="match status" value="1"/>
</dbReference>
<dbReference type="InterPro" id="IPR050312">
    <property type="entry name" value="IolE/XylAMocC-like"/>
</dbReference>
<reference evidence="3" key="1">
    <citation type="journal article" date="2021" name="PeerJ">
        <title>Extensive microbial diversity within the chicken gut microbiome revealed by metagenomics and culture.</title>
        <authorList>
            <person name="Gilroy R."/>
            <person name="Ravi A."/>
            <person name="Getino M."/>
            <person name="Pursley I."/>
            <person name="Horton D.L."/>
            <person name="Alikhan N.F."/>
            <person name="Baker D."/>
            <person name="Gharbi K."/>
            <person name="Hall N."/>
            <person name="Watson M."/>
            <person name="Adriaenssens E.M."/>
            <person name="Foster-Nyarko E."/>
            <person name="Jarju S."/>
            <person name="Secka A."/>
            <person name="Antonio M."/>
            <person name="Oren A."/>
            <person name="Chaudhuri R.R."/>
            <person name="La Ragione R."/>
            <person name="Hildebrand F."/>
            <person name="Pallen M.J."/>
        </authorList>
    </citation>
    <scope>NUCLEOTIDE SEQUENCE</scope>
    <source>
        <strain evidence="3">ChiGjej4B4-7305</strain>
    </source>
</reference>
<dbReference type="Pfam" id="PF01261">
    <property type="entry name" value="AP_endonuc_2"/>
    <property type="match status" value="1"/>
</dbReference>
<dbReference type="GO" id="GO:0016853">
    <property type="term" value="F:isomerase activity"/>
    <property type="evidence" value="ECO:0007669"/>
    <property type="project" value="UniProtKB-KW"/>
</dbReference>
<evidence type="ECO:0000259" key="2">
    <source>
        <dbReference type="Pfam" id="PF01261"/>
    </source>
</evidence>
<comment type="caution">
    <text evidence="3">The sequence shown here is derived from an EMBL/GenBank/DDBJ whole genome shotgun (WGS) entry which is preliminary data.</text>
</comment>
<gene>
    <name evidence="3" type="ORF">H9815_09190</name>
</gene>
<proteinExistence type="predicted"/>
<name>A0A9D2EEN5_9MICO</name>
<feature type="domain" description="Xylose isomerase-like TIM barrel" evidence="2">
    <location>
        <begin position="23"/>
        <end position="274"/>
    </location>
</feature>
<accession>A0A9D2EEN5</accession>
<protein>
    <submittedName>
        <fullName evidence="3">Sugar phosphate isomerase/epimerase</fullName>
    </submittedName>
</protein>
<keyword evidence="3" id="KW-0413">Isomerase</keyword>